<dbReference type="OrthoDB" id="1809654at2"/>
<sequence length="62" mass="7590">MIKAKDMTQAQITHAFCNWCKYRRYVLGHDYWECGLEEEKMEEHCLYRQTVRKEETEQCKAV</sequence>
<dbReference type="Proteomes" id="UP000184529">
    <property type="component" value="Unassembled WGS sequence"/>
</dbReference>
<protein>
    <submittedName>
        <fullName evidence="1">Uncharacterized protein</fullName>
    </submittedName>
</protein>
<name>A0A1M6MWX2_9FIRM</name>
<gene>
    <name evidence="1" type="ORF">SAMN02745219_03548</name>
</gene>
<organism evidence="1 2">
    <name type="scientific">Desulfofundulus thermosubterraneus DSM 16057</name>
    <dbReference type="NCBI Taxonomy" id="1121432"/>
    <lineage>
        <taxon>Bacteria</taxon>
        <taxon>Bacillati</taxon>
        <taxon>Bacillota</taxon>
        <taxon>Clostridia</taxon>
        <taxon>Eubacteriales</taxon>
        <taxon>Peptococcaceae</taxon>
        <taxon>Desulfofundulus</taxon>
    </lineage>
</organism>
<reference evidence="2" key="1">
    <citation type="submission" date="2016-11" db="EMBL/GenBank/DDBJ databases">
        <authorList>
            <person name="Varghese N."/>
            <person name="Submissions S."/>
        </authorList>
    </citation>
    <scope>NUCLEOTIDE SEQUENCE [LARGE SCALE GENOMIC DNA]</scope>
    <source>
        <strain evidence="2">DSM 16057</strain>
    </source>
</reference>
<evidence type="ECO:0000313" key="1">
    <source>
        <dbReference type="EMBL" id="SHJ87967.1"/>
    </source>
</evidence>
<dbReference type="RefSeq" id="WP_072871679.1">
    <property type="nucleotide sequence ID" value="NZ_FQZM01000090.1"/>
</dbReference>
<dbReference type="EMBL" id="FQZM01000090">
    <property type="protein sequence ID" value="SHJ87967.1"/>
    <property type="molecule type" value="Genomic_DNA"/>
</dbReference>
<accession>A0A1M6MWX2</accession>
<keyword evidence="2" id="KW-1185">Reference proteome</keyword>
<evidence type="ECO:0000313" key="2">
    <source>
        <dbReference type="Proteomes" id="UP000184529"/>
    </source>
</evidence>
<dbReference type="AlphaFoldDB" id="A0A1M6MWX2"/>
<proteinExistence type="predicted"/>